<feature type="chain" id="PRO_5012390597" evidence="2">
    <location>
        <begin position="34"/>
        <end position="214"/>
    </location>
</feature>
<evidence type="ECO:0000256" key="2">
    <source>
        <dbReference type="SAM" id="SignalP"/>
    </source>
</evidence>
<reference evidence="4 5" key="1">
    <citation type="submission" date="2017-02" db="EMBL/GenBank/DDBJ databases">
        <authorList>
            <person name="Peterson S.W."/>
        </authorList>
    </citation>
    <scope>NUCLEOTIDE SEQUENCE [LARGE SCALE GENOMIC DNA]</scope>
    <source>
        <strain evidence="4 5">LSP_Lj1</strain>
    </source>
</reference>
<gene>
    <name evidence="4" type="ORF">FM114_12335</name>
</gene>
<dbReference type="EC" id="3.1.3.5" evidence="4"/>
<evidence type="ECO:0000259" key="3">
    <source>
        <dbReference type="PROSITE" id="PS51841"/>
    </source>
</evidence>
<evidence type="ECO:0000313" key="4">
    <source>
        <dbReference type="EMBL" id="SJN40787.1"/>
    </source>
</evidence>
<feature type="signal peptide" evidence="2">
    <location>
        <begin position="1"/>
        <end position="33"/>
    </location>
</feature>
<feature type="domain" description="LTD" evidence="3">
    <location>
        <begin position="28"/>
        <end position="150"/>
    </location>
</feature>
<dbReference type="OrthoDB" id="1016457at2"/>
<name>A0A1R4K900_9ACTN</name>
<dbReference type="InterPro" id="IPR006311">
    <property type="entry name" value="TAT_signal"/>
</dbReference>
<organism evidence="4 5">
    <name type="scientific">Luteococcus japonicus LSP_Lj1</name>
    <dbReference type="NCBI Taxonomy" id="1255658"/>
    <lineage>
        <taxon>Bacteria</taxon>
        <taxon>Bacillati</taxon>
        <taxon>Actinomycetota</taxon>
        <taxon>Actinomycetes</taxon>
        <taxon>Propionibacteriales</taxon>
        <taxon>Propionibacteriaceae</taxon>
        <taxon>Luteococcus</taxon>
    </lineage>
</organism>
<dbReference type="PROSITE" id="PS51841">
    <property type="entry name" value="LTD"/>
    <property type="match status" value="1"/>
</dbReference>
<dbReference type="EMBL" id="FUKQ01000046">
    <property type="protein sequence ID" value="SJN40787.1"/>
    <property type="molecule type" value="Genomic_DNA"/>
</dbReference>
<dbReference type="SUPFAM" id="SSF74853">
    <property type="entry name" value="Lamin A/C globular tail domain"/>
    <property type="match status" value="1"/>
</dbReference>
<dbReference type="AlphaFoldDB" id="A0A1R4K900"/>
<dbReference type="PROSITE" id="PS51318">
    <property type="entry name" value="TAT"/>
    <property type="match status" value="1"/>
</dbReference>
<feature type="compositionally biased region" description="Polar residues" evidence="1">
    <location>
        <begin position="178"/>
        <end position="201"/>
    </location>
</feature>
<proteinExistence type="predicted"/>
<dbReference type="STRING" id="1255658.FM114_12335"/>
<keyword evidence="5" id="KW-1185">Reference proteome</keyword>
<dbReference type="GO" id="GO:0008253">
    <property type="term" value="F:5'-nucleotidase activity"/>
    <property type="evidence" value="ECO:0007669"/>
    <property type="project" value="UniProtKB-EC"/>
</dbReference>
<dbReference type="InterPro" id="IPR036415">
    <property type="entry name" value="Lamin_tail_dom_sf"/>
</dbReference>
<evidence type="ECO:0000313" key="5">
    <source>
        <dbReference type="Proteomes" id="UP000188342"/>
    </source>
</evidence>
<keyword evidence="2" id="KW-0732">Signal</keyword>
<protein>
    <submittedName>
        <fullName evidence="4">5'-nucleotidase</fullName>
        <ecNumber evidence="4">3.1.3.5</ecNumber>
    </submittedName>
</protein>
<dbReference type="RefSeq" id="WP_094765448.1">
    <property type="nucleotide sequence ID" value="NZ_FUKQ01000046.1"/>
</dbReference>
<feature type="region of interest" description="Disordered" evidence="1">
    <location>
        <begin position="178"/>
        <end position="214"/>
    </location>
</feature>
<accession>A0A1R4K900</accession>
<dbReference type="Pfam" id="PF00932">
    <property type="entry name" value="LTD"/>
    <property type="match status" value="1"/>
</dbReference>
<evidence type="ECO:0000256" key="1">
    <source>
        <dbReference type="SAM" id="MobiDB-lite"/>
    </source>
</evidence>
<dbReference type="InterPro" id="IPR001322">
    <property type="entry name" value="Lamin_tail_dom"/>
</dbReference>
<dbReference type="Proteomes" id="UP000188342">
    <property type="component" value="Unassembled WGS sequence"/>
</dbReference>
<sequence>MSQRTSPLRRRGLVAALGLGLAVSGLGTVPALAATDHVVVNEVYGGGGNAGATLTHDFVELFNPTASPVDLSGHQLLYYSAAGNPGNTCTLSGVVQPGQHFLVQQAKGTAGTEALPTPDATCTAAMSATAGTVELKAPDGSTVDLVGFGTATKVEGTAAPAPSATRSISRTDAADTDVNSADFTAGTPSPSSQGSASTPTPTRCPGCWGWGFRP</sequence>
<keyword evidence="4" id="KW-0378">Hydrolase</keyword>